<feature type="compositionally biased region" description="Low complexity" evidence="1">
    <location>
        <begin position="115"/>
        <end position="124"/>
    </location>
</feature>
<feature type="region of interest" description="Disordered" evidence="1">
    <location>
        <begin position="34"/>
        <end position="69"/>
    </location>
</feature>
<sequence>MAARKAPPAPTPTPAEPVLERFYNVRNAAIRLGLTDPAKPDDTTGQRWLRDGYNRPEDGSKGRKFPGRYMGRDLMFSESELAVIADIALEESTARQKAKEKPPVSTGRPRRIRRTAAAPALAAS</sequence>
<name>A0ABS9XWQ2_9ACTN</name>
<evidence type="ECO:0000256" key="1">
    <source>
        <dbReference type="SAM" id="MobiDB-lite"/>
    </source>
</evidence>
<feature type="region of interest" description="Disordered" evidence="1">
    <location>
        <begin position="92"/>
        <end position="124"/>
    </location>
</feature>
<gene>
    <name evidence="2" type="ORF">MQN93_43185</name>
</gene>
<evidence type="ECO:0000313" key="3">
    <source>
        <dbReference type="Proteomes" id="UP001165270"/>
    </source>
</evidence>
<accession>A0ABS9XWQ2</accession>
<dbReference type="EMBL" id="JALDAX010000038">
    <property type="protein sequence ID" value="MCI3246506.1"/>
    <property type="molecule type" value="Genomic_DNA"/>
</dbReference>
<protein>
    <submittedName>
        <fullName evidence="2">Uncharacterized protein</fullName>
    </submittedName>
</protein>
<evidence type="ECO:0000313" key="2">
    <source>
        <dbReference type="EMBL" id="MCI3246506.1"/>
    </source>
</evidence>
<feature type="compositionally biased region" description="Basic and acidic residues" evidence="1">
    <location>
        <begin position="92"/>
        <end position="102"/>
    </location>
</feature>
<dbReference type="Proteomes" id="UP001165270">
    <property type="component" value="Unassembled WGS sequence"/>
</dbReference>
<keyword evidence="3" id="KW-1185">Reference proteome</keyword>
<dbReference type="RefSeq" id="WP_242713838.1">
    <property type="nucleotide sequence ID" value="NZ_JALDAX010000038.1"/>
</dbReference>
<comment type="caution">
    <text evidence="2">The sequence shown here is derived from an EMBL/GenBank/DDBJ whole genome shotgun (WGS) entry which is preliminary data.</text>
</comment>
<feature type="compositionally biased region" description="Basic and acidic residues" evidence="1">
    <location>
        <begin position="38"/>
        <end position="61"/>
    </location>
</feature>
<proteinExistence type="predicted"/>
<organism evidence="2 3">
    <name type="scientific">Streptomyces spinosisporus</name>
    <dbReference type="NCBI Taxonomy" id="2927582"/>
    <lineage>
        <taxon>Bacteria</taxon>
        <taxon>Bacillati</taxon>
        <taxon>Actinomycetota</taxon>
        <taxon>Actinomycetes</taxon>
        <taxon>Kitasatosporales</taxon>
        <taxon>Streptomycetaceae</taxon>
        <taxon>Streptomyces</taxon>
    </lineage>
</organism>
<reference evidence="2" key="1">
    <citation type="submission" date="2022-03" db="EMBL/GenBank/DDBJ databases">
        <title>Streptomyces 7R015 and 7R016 isolated from Barleria lupulina in Thailand.</title>
        <authorList>
            <person name="Kanchanasin P."/>
            <person name="Phongsopitanun W."/>
            <person name="Tanasupawat S."/>
        </authorList>
    </citation>
    <scope>NUCLEOTIDE SEQUENCE</scope>
    <source>
        <strain evidence="2">7R016</strain>
    </source>
</reference>